<feature type="domain" description="Metallo-beta-lactamase" evidence="5">
    <location>
        <begin position="3"/>
        <end position="186"/>
    </location>
</feature>
<evidence type="ECO:0000256" key="4">
    <source>
        <dbReference type="ARBA" id="ARBA00022833"/>
    </source>
</evidence>
<organism evidence="6 7">
    <name type="scientific">Acanthamoeba castellanii (strain ATCC 30010 / Neff)</name>
    <dbReference type="NCBI Taxonomy" id="1257118"/>
    <lineage>
        <taxon>Eukaryota</taxon>
        <taxon>Amoebozoa</taxon>
        <taxon>Discosea</taxon>
        <taxon>Longamoebia</taxon>
        <taxon>Centramoebida</taxon>
        <taxon>Acanthamoebidae</taxon>
        <taxon>Acanthamoeba</taxon>
    </lineage>
</organism>
<comment type="cofactor">
    <cofactor evidence="1">
        <name>Zn(2+)</name>
        <dbReference type="ChEBI" id="CHEBI:29105"/>
    </cofactor>
</comment>
<dbReference type="PANTHER" id="PTHR46233">
    <property type="entry name" value="HYDROXYACYLGLUTATHIONE HYDROLASE GLOC"/>
    <property type="match status" value="1"/>
</dbReference>
<evidence type="ECO:0000313" key="6">
    <source>
        <dbReference type="EMBL" id="ELR19842.1"/>
    </source>
</evidence>
<keyword evidence="3" id="KW-0378">Hydrolase</keyword>
<proteinExistence type="predicted"/>
<dbReference type="SMART" id="SM00849">
    <property type="entry name" value="Lactamase_B"/>
    <property type="match status" value="1"/>
</dbReference>
<dbReference type="PANTHER" id="PTHR46233:SF3">
    <property type="entry name" value="HYDROXYACYLGLUTATHIONE HYDROLASE GLOC"/>
    <property type="match status" value="1"/>
</dbReference>
<dbReference type="EMBL" id="KB007930">
    <property type="protein sequence ID" value="ELR19842.1"/>
    <property type="molecule type" value="Genomic_DNA"/>
</dbReference>
<dbReference type="OrthoDB" id="515692at2759"/>
<dbReference type="InterPro" id="IPR036866">
    <property type="entry name" value="RibonucZ/Hydroxyglut_hydro"/>
</dbReference>
<name>L8H3M7_ACACF</name>
<dbReference type="InterPro" id="IPR051453">
    <property type="entry name" value="MBL_Glyoxalase_II"/>
</dbReference>
<dbReference type="GeneID" id="14920674"/>
<dbReference type="InterPro" id="IPR001279">
    <property type="entry name" value="Metallo-B-lactamas"/>
</dbReference>
<dbReference type="Gene3D" id="3.60.15.10">
    <property type="entry name" value="Ribonuclease Z/Hydroxyacylglutathione hydrolase-like"/>
    <property type="match status" value="1"/>
</dbReference>
<dbReference type="KEGG" id="acan:ACA1_133550"/>
<dbReference type="AlphaFoldDB" id="L8H3M7"/>
<evidence type="ECO:0000259" key="5">
    <source>
        <dbReference type="SMART" id="SM00849"/>
    </source>
</evidence>
<evidence type="ECO:0000256" key="3">
    <source>
        <dbReference type="ARBA" id="ARBA00022801"/>
    </source>
</evidence>
<keyword evidence="7" id="KW-1185">Reference proteome</keyword>
<sequence>MRYCGDWHIRYILITHAHFDPGGEDILAAGEVKRSAEEKSKKKTLIALHPNDRHMYDHLGLQCCSFGVPLEQYVPSAKDSKDESGDVASYTLPPPDVELKDGLELSLAEDSIKCKVMHTPGHSQGSCCFLLHHSGSKTALLSSGDTLFCGSVGRSDLPGGDGAQLLQSIQAKLYVLPDKLMVVPGHGPFTTIGHEKKSNPFVRGSRTGARL</sequence>
<evidence type="ECO:0000256" key="1">
    <source>
        <dbReference type="ARBA" id="ARBA00001947"/>
    </source>
</evidence>
<gene>
    <name evidence="6" type="ORF">ACA1_133550</name>
</gene>
<keyword evidence="2" id="KW-0479">Metal-binding</keyword>
<dbReference type="STRING" id="1257118.L8H3M7"/>
<evidence type="ECO:0000256" key="2">
    <source>
        <dbReference type="ARBA" id="ARBA00022723"/>
    </source>
</evidence>
<keyword evidence="4" id="KW-0862">Zinc</keyword>
<evidence type="ECO:0000313" key="7">
    <source>
        <dbReference type="Proteomes" id="UP000011083"/>
    </source>
</evidence>
<accession>L8H3M7</accession>
<dbReference type="GO" id="GO:0046872">
    <property type="term" value="F:metal ion binding"/>
    <property type="evidence" value="ECO:0007669"/>
    <property type="project" value="UniProtKB-KW"/>
</dbReference>
<dbReference type="RefSeq" id="XP_004341942.1">
    <property type="nucleotide sequence ID" value="XM_004341894.1"/>
</dbReference>
<dbReference type="SUPFAM" id="SSF56281">
    <property type="entry name" value="Metallo-hydrolase/oxidoreductase"/>
    <property type="match status" value="1"/>
</dbReference>
<dbReference type="Proteomes" id="UP000011083">
    <property type="component" value="Unassembled WGS sequence"/>
</dbReference>
<dbReference type="VEuPathDB" id="AmoebaDB:ACA1_133550"/>
<reference evidence="6 7" key="1">
    <citation type="journal article" date="2013" name="Genome Biol.">
        <title>Genome of Acanthamoeba castellanii highlights extensive lateral gene transfer and early evolution of tyrosine kinase signaling.</title>
        <authorList>
            <person name="Clarke M."/>
            <person name="Lohan A.J."/>
            <person name="Liu B."/>
            <person name="Lagkouvardos I."/>
            <person name="Roy S."/>
            <person name="Zafar N."/>
            <person name="Bertelli C."/>
            <person name="Schilde C."/>
            <person name="Kianianmomeni A."/>
            <person name="Burglin T.R."/>
            <person name="Frech C."/>
            <person name="Turcotte B."/>
            <person name="Kopec K.O."/>
            <person name="Synnott J.M."/>
            <person name="Choo C."/>
            <person name="Paponov I."/>
            <person name="Finkler A."/>
            <person name="Soon Heng Tan C."/>
            <person name="Hutchins A.P."/>
            <person name="Weinmeier T."/>
            <person name="Rattei T."/>
            <person name="Chu J.S."/>
            <person name="Gimenez G."/>
            <person name="Irimia M."/>
            <person name="Rigden D.J."/>
            <person name="Fitzpatrick D.A."/>
            <person name="Lorenzo-Morales J."/>
            <person name="Bateman A."/>
            <person name="Chiu C.H."/>
            <person name="Tang P."/>
            <person name="Hegemann P."/>
            <person name="Fromm H."/>
            <person name="Raoult D."/>
            <person name="Greub G."/>
            <person name="Miranda-Saavedra D."/>
            <person name="Chen N."/>
            <person name="Nash P."/>
            <person name="Ginger M.L."/>
            <person name="Horn M."/>
            <person name="Schaap P."/>
            <person name="Caler L."/>
            <person name="Loftus B."/>
        </authorList>
    </citation>
    <scope>NUCLEOTIDE SEQUENCE [LARGE SCALE GENOMIC DNA]</scope>
    <source>
        <strain evidence="6 7">Neff</strain>
    </source>
</reference>
<dbReference type="GO" id="GO:0016787">
    <property type="term" value="F:hydrolase activity"/>
    <property type="evidence" value="ECO:0007669"/>
    <property type="project" value="UniProtKB-KW"/>
</dbReference>
<protein>
    <submittedName>
        <fullName evidence="6">Betalactamase domain protein</fullName>
    </submittedName>
</protein>